<dbReference type="EMBL" id="JABMCC010000107">
    <property type="protein sequence ID" value="NUU54845.1"/>
    <property type="molecule type" value="Genomic_DNA"/>
</dbReference>
<evidence type="ECO:0000313" key="1">
    <source>
        <dbReference type="EMBL" id="NUU54845.1"/>
    </source>
</evidence>
<dbReference type="Pfam" id="PF14022">
    <property type="entry name" value="DUF4238"/>
    <property type="match status" value="1"/>
</dbReference>
<name>A0ABX2MLE6_9BACL</name>
<dbReference type="Proteomes" id="UP000577724">
    <property type="component" value="Unassembled WGS sequence"/>
</dbReference>
<protein>
    <submittedName>
        <fullName evidence="1">DUF4238 domain-containing protein</fullName>
    </submittedName>
</protein>
<evidence type="ECO:0000313" key="2">
    <source>
        <dbReference type="Proteomes" id="UP000577724"/>
    </source>
</evidence>
<proteinExistence type="predicted"/>
<reference evidence="1 2" key="1">
    <citation type="submission" date="2020-05" db="EMBL/GenBank/DDBJ databases">
        <title>Genome Sequencing of Type Strains.</title>
        <authorList>
            <person name="Lemaire J.F."/>
            <person name="Inderbitzin P."/>
            <person name="Gregorio O.A."/>
            <person name="Collins S.B."/>
            <person name="Wespe N."/>
            <person name="Knight-Connoni V."/>
        </authorList>
    </citation>
    <scope>NUCLEOTIDE SEQUENCE [LARGE SCALE GENOMIC DNA]</scope>
    <source>
        <strain evidence="1 2">DSM 19942</strain>
    </source>
</reference>
<dbReference type="GeneID" id="97131484"/>
<sequence length="342" mass="38788">MAQFTSNQHVIPASFLGNFAKTINSSSSRKSIVFVQRDGKEIYSTQAENVGMKKNIYTIANEGFGSKDYIDKTWDYVENKLPNATSLLAEHTDSYLFDAIIWSTVIVPFVSQLFVREIDYSHYLEKRAPWLKDVFDDSALKDNNNMNRLIDYQLNCGLLVDAEWRLVHNRTSVPLITNDRGYGLFDASIDGGPAGYLVPFNKEIMIMIAKKPIEIKTTSAYKIEETHKIMLPQIKLSDERIIRAYNGSMASCARSEIYGAEESILMDAWSSRYSKAKIDLGGPTLIQQKHLSDMDMITYYGEFLDLLNLSPEIRKGAFAGKEVYILEGEDGKKIKAFGFRDL</sequence>
<comment type="caution">
    <text evidence="1">The sequence shown here is derived from an EMBL/GenBank/DDBJ whole genome shotgun (WGS) entry which is preliminary data.</text>
</comment>
<dbReference type="InterPro" id="IPR025332">
    <property type="entry name" value="DUF4238"/>
</dbReference>
<accession>A0ABX2MLE6</accession>
<dbReference type="RefSeq" id="WP_175381784.1">
    <property type="nucleotide sequence ID" value="NZ_CBCRYD010000035.1"/>
</dbReference>
<keyword evidence="2" id="KW-1185">Reference proteome</keyword>
<gene>
    <name evidence="1" type="ORF">HP548_12235</name>
</gene>
<organism evidence="1 2">
    <name type="scientific">Paenibacillus taichungensis</name>
    <dbReference type="NCBI Taxonomy" id="484184"/>
    <lineage>
        <taxon>Bacteria</taxon>
        <taxon>Bacillati</taxon>
        <taxon>Bacillota</taxon>
        <taxon>Bacilli</taxon>
        <taxon>Bacillales</taxon>
        <taxon>Paenibacillaceae</taxon>
        <taxon>Paenibacillus</taxon>
    </lineage>
</organism>